<dbReference type="Proteomes" id="UP000824120">
    <property type="component" value="Chromosome 11"/>
</dbReference>
<dbReference type="AlphaFoldDB" id="A0A9J5WKJ8"/>
<organism evidence="1 2">
    <name type="scientific">Solanum commersonii</name>
    <name type="common">Commerson's wild potato</name>
    <name type="synonym">Commerson's nightshade</name>
    <dbReference type="NCBI Taxonomy" id="4109"/>
    <lineage>
        <taxon>Eukaryota</taxon>
        <taxon>Viridiplantae</taxon>
        <taxon>Streptophyta</taxon>
        <taxon>Embryophyta</taxon>
        <taxon>Tracheophyta</taxon>
        <taxon>Spermatophyta</taxon>
        <taxon>Magnoliopsida</taxon>
        <taxon>eudicotyledons</taxon>
        <taxon>Gunneridae</taxon>
        <taxon>Pentapetalae</taxon>
        <taxon>asterids</taxon>
        <taxon>lamiids</taxon>
        <taxon>Solanales</taxon>
        <taxon>Solanaceae</taxon>
        <taxon>Solanoideae</taxon>
        <taxon>Solaneae</taxon>
        <taxon>Solanum</taxon>
    </lineage>
</organism>
<gene>
    <name evidence="1" type="ORF">H5410_056559</name>
</gene>
<accession>A0A9J5WKJ8</accession>
<dbReference type="EMBL" id="JACXVP010000011">
    <property type="protein sequence ID" value="KAG5576425.1"/>
    <property type="molecule type" value="Genomic_DNA"/>
</dbReference>
<protein>
    <submittedName>
        <fullName evidence="1">Uncharacterized protein</fullName>
    </submittedName>
</protein>
<keyword evidence="2" id="KW-1185">Reference proteome</keyword>
<evidence type="ECO:0000313" key="2">
    <source>
        <dbReference type="Proteomes" id="UP000824120"/>
    </source>
</evidence>
<comment type="caution">
    <text evidence="1">The sequence shown here is derived from an EMBL/GenBank/DDBJ whole genome shotgun (WGS) entry which is preliminary data.</text>
</comment>
<sequence length="61" mass="7148">MTSEIWITKRSMDYSRGKFAKRGVYLLWGSFDLENEFIFPSRPTSSIAKVLADVQEIFKQK</sequence>
<proteinExistence type="predicted"/>
<reference evidence="1 2" key="1">
    <citation type="submission" date="2020-09" db="EMBL/GenBank/DDBJ databases">
        <title>De no assembly of potato wild relative species, Solanum commersonii.</title>
        <authorList>
            <person name="Cho K."/>
        </authorList>
    </citation>
    <scope>NUCLEOTIDE SEQUENCE [LARGE SCALE GENOMIC DNA]</scope>
    <source>
        <strain evidence="1">LZ3.2</strain>
        <tissue evidence="1">Leaf</tissue>
    </source>
</reference>
<name>A0A9J5WKJ8_SOLCO</name>
<evidence type="ECO:0000313" key="1">
    <source>
        <dbReference type="EMBL" id="KAG5576425.1"/>
    </source>
</evidence>